<proteinExistence type="inferred from homology"/>
<dbReference type="EMBL" id="KV008280">
    <property type="protein sequence ID" value="KZV30434.1"/>
    <property type="molecule type" value="Genomic_DNA"/>
</dbReference>
<evidence type="ECO:0000256" key="3">
    <source>
        <dbReference type="ARBA" id="ARBA00022448"/>
    </source>
</evidence>
<dbReference type="Proteomes" id="UP000250235">
    <property type="component" value="Unassembled WGS sequence"/>
</dbReference>
<dbReference type="FunFam" id="1.20.1280.290:FF:000001">
    <property type="entry name" value="Bidirectional sugar transporter SWEET"/>
    <property type="match status" value="1"/>
</dbReference>
<dbReference type="Gene3D" id="1.20.1280.290">
    <property type="match status" value="2"/>
</dbReference>
<evidence type="ECO:0000256" key="6">
    <source>
        <dbReference type="ARBA" id="ARBA00022692"/>
    </source>
</evidence>
<evidence type="ECO:0000256" key="10">
    <source>
        <dbReference type="RuleBase" id="RU910715"/>
    </source>
</evidence>
<accession>A0A2Z7B7J1</accession>
<keyword evidence="3 10" id="KW-0813">Transport</keyword>
<feature type="transmembrane region" description="Helical" evidence="10">
    <location>
        <begin position="167"/>
        <end position="187"/>
    </location>
</feature>
<keyword evidence="6 10" id="KW-0812">Transmembrane</keyword>
<feature type="transmembrane region" description="Helical" evidence="10">
    <location>
        <begin position="193"/>
        <end position="214"/>
    </location>
</feature>
<dbReference type="PANTHER" id="PTHR10791">
    <property type="entry name" value="RAG1-ACTIVATING PROTEIN 1"/>
    <property type="match status" value="1"/>
</dbReference>
<evidence type="ECO:0000256" key="2">
    <source>
        <dbReference type="ARBA" id="ARBA00007809"/>
    </source>
</evidence>
<comment type="subcellular location">
    <subcellularLocation>
        <location evidence="1 10">Cell membrane</location>
        <topology evidence="1 10">Multi-pass membrane protein</topology>
    </subcellularLocation>
</comment>
<dbReference type="InterPro" id="IPR047664">
    <property type="entry name" value="SWEET"/>
</dbReference>
<dbReference type="PANTHER" id="PTHR10791:SF222">
    <property type="entry name" value="BIDIRECTIONAL SUGAR TRANSPORTER SWEET15"/>
    <property type="match status" value="1"/>
</dbReference>
<name>A0A2Z7B7J1_9LAMI</name>
<feature type="transmembrane region" description="Helical" evidence="10">
    <location>
        <begin position="106"/>
        <end position="126"/>
    </location>
</feature>
<organism evidence="12 13">
    <name type="scientific">Dorcoceras hygrometricum</name>
    <dbReference type="NCBI Taxonomy" id="472368"/>
    <lineage>
        <taxon>Eukaryota</taxon>
        <taxon>Viridiplantae</taxon>
        <taxon>Streptophyta</taxon>
        <taxon>Embryophyta</taxon>
        <taxon>Tracheophyta</taxon>
        <taxon>Spermatophyta</taxon>
        <taxon>Magnoliopsida</taxon>
        <taxon>eudicotyledons</taxon>
        <taxon>Gunneridae</taxon>
        <taxon>Pentapetalae</taxon>
        <taxon>asterids</taxon>
        <taxon>lamiids</taxon>
        <taxon>Lamiales</taxon>
        <taxon>Gesneriaceae</taxon>
        <taxon>Didymocarpoideae</taxon>
        <taxon>Trichosporeae</taxon>
        <taxon>Loxocarpinae</taxon>
        <taxon>Dorcoceras</taxon>
    </lineage>
</organism>
<keyword evidence="5 10" id="KW-0762">Sugar transport</keyword>
<keyword evidence="7" id="KW-0677">Repeat</keyword>
<comment type="function">
    <text evidence="10">Mediates both low-affinity uptake and efflux of sugar across the membrane.</text>
</comment>
<evidence type="ECO:0000256" key="8">
    <source>
        <dbReference type="ARBA" id="ARBA00022989"/>
    </source>
</evidence>
<dbReference type="AlphaFoldDB" id="A0A2Z7B7J1"/>
<evidence type="ECO:0000256" key="5">
    <source>
        <dbReference type="ARBA" id="ARBA00022597"/>
    </source>
</evidence>
<evidence type="ECO:0000313" key="13">
    <source>
        <dbReference type="Proteomes" id="UP000250235"/>
    </source>
</evidence>
<feature type="transmembrane region" description="Helical" evidence="10">
    <location>
        <begin position="48"/>
        <end position="66"/>
    </location>
</feature>
<feature type="transmembrane region" description="Helical" evidence="10">
    <location>
        <begin position="132"/>
        <end position="155"/>
    </location>
</feature>
<sequence>MAAFGDHHPSPITFGILGNIVSILVYFAPFPTFVRIYKEKSTLGFQSVPYNVAFFSAALWLYYALLKHNAPLLVSINTIGCVIETCYIVTYLYFASRKSRFETARLFCLLNLVAFPIIFALTFFIFEDAELVQVVGWVCVAVSIGVFAAPLSIAFEVVRTRSVEFMPFPLSFCLTVSAVMWFAYGLLKRDLCVALPNVIGFFLGMLQMVLYGLFRKPPRPQAVVVVDVVNNNNNNEDKFPEHVLSIIILGTPQVHPTNSENGGDGTVHVENTNDEPHASSVEASPVNLRKDAAAFEVHAA</sequence>
<keyword evidence="13" id="KW-1185">Reference proteome</keyword>
<keyword evidence="8 10" id="KW-1133">Transmembrane helix</keyword>
<evidence type="ECO:0000256" key="9">
    <source>
        <dbReference type="ARBA" id="ARBA00023136"/>
    </source>
</evidence>
<keyword evidence="9 10" id="KW-0472">Membrane</keyword>
<dbReference type="GO" id="GO:0005886">
    <property type="term" value="C:plasma membrane"/>
    <property type="evidence" value="ECO:0007669"/>
    <property type="project" value="UniProtKB-SubCell"/>
</dbReference>
<dbReference type="InterPro" id="IPR004316">
    <property type="entry name" value="SWEET_rpt"/>
</dbReference>
<keyword evidence="4" id="KW-1003">Cell membrane</keyword>
<dbReference type="OrthoDB" id="409725at2759"/>
<evidence type="ECO:0000256" key="11">
    <source>
        <dbReference type="SAM" id="MobiDB-lite"/>
    </source>
</evidence>
<protein>
    <recommendedName>
        <fullName evidence="10">Bidirectional sugar transporter SWEET</fullName>
    </recommendedName>
</protein>
<dbReference type="GO" id="GO:0051119">
    <property type="term" value="F:sugar transmembrane transporter activity"/>
    <property type="evidence" value="ECO:0007669"/>
    <property type="project" value="InterPro"/>
</dbReference>
<dbReference type="FunFam" id="1.20.1280.290:FF:000003">
    <property type="entry name" value="Bidirectional sugar transporter SWEET"/>
    <property type="match status" value="1"/>
</dbReference>
<feature type="transmembrane region" description="Helical" evidence="10">
    <location>
        <begin position="12"/>
        <end position="36"/>
    </location>
</feature>
<reference evidence="12 13" key="1">
    <citation type="journal article" date="2015" name="Proc. Natl. Acad. Sci. U.S.A.">
        <title>The resurrection genome of Boea hygrometrica: A blueprint for survival of dehydration.</title>
        <authorList>
            <person name="Xiao L."/>
            <person name="Yang G."/>
            <person name="Zhang L."/>
            <person name="Yang X."/>
            <person name="Zhao S."/>
            <person name="Ji Z."/>
            <person name="Zhou Q."/>
            <person name="Hu M."/>
            <person name="Wang Y."/>
            <person name="Chen M."/>
            <person name="Xu Y."/>
            <person name="Jin H."/>
            <person name="Xiao X."/>
            <person name="Hu G."/>
            <person name="Bao F."/>
            <person name="Hu Y."/>
            <person name="Wan P."/>
            <person name="Li L."/>
            <person name="Deng X."/>
            <person name="Kuang T."/>
            <person name="Xiang C."/>
            <person name="Zhu J.K."/>
            <person name="Oliver M.J."/>
            <person name="He Y."/>
        </authorList>
    </citation>
    <scope>NUCLEOTIDE SEQUENCE [LARGE SCALE GENOMIC DNA]</scope>
    <source>
        <strain evidence="13">cv. XS01</strain>
    </source>
</reference>
<evidence type="ECO:0000256" key="4">
    <source>
        <dbReference type="ARBA" id="ARBA00022475"/>
    </source>
</evidence>
<evidence type="ECO:0000256" key="7">
    <source>
        <dbReference type="ARBA" id="ARBA00022737"/>
    </source>
</evidence>
<comment type="similarity">
    <text evidence="2 10">Belongs to the SWEET sugar transporter family.</text>
</comment>
<gene>
    <name evidence="12" type="ORF">F511_34489</name>
</gene>
<evidence type="ECO:0000256" key="1">
    <source>
        <dbReference type="ARBA" id="ARBA00004651"/>
    </source>
</evidence>
<feature type="transmembrane region" description="Helical" evidence="10">
    <location>
        <begin position="72"/>
        <end position="94"/>
    </location>
</feature>
<feature type="region of interest" description="Disordered" evidence="11">
    <location>
        <begin position="257"/>
        <end position="283"/>
    </location>
</feature>
<dbReference type="Pfam" id="PF03083">
    <property type="entry name" value="MtN3_slv"/>
    <property type="match status" value="2"/>
</dbReference>
<evidence type="ECO:0000313" key="12">
    <source>
        <dbReference type="EMBL" id="KZV30434.1"/>
    </source>
</evidence>